<gene>
    <name evidence="2" type="ORF">NX722_26140</name>
</gene>
<dbReference type="RefSeq" id="WP_262565764.1">
    <property type="nucleotide sequence ID" value="NZ_JAPFCC010000001.1"/>
</dbReference>
<proteinExistence type="predicted"/>
<accession>A0ABT3N337</accession>
<reference evidence="2 3" key="1">
    <citation type="submission" date="2022-10" db="EMBL/GenBank/DDBJ databases">
        <title>High-quality genome sequences of two octocoral-associated bacteria, Endozoicomonas euniceicola EF212 and Endozoicomonas gorgoniicola PS125.</title>
        <authorList>
            <person name="Chiou Y.-J."/>
            <person name="Chen Y.-H."/>
        </authorList>
    </citation>
    <scope>NUCLEOTIDE SEQUENCE [LARGE SCALE GENOMIC DNA]</scope>
    <source>
        <strain evidence="2 3">PS125</strain>
    </source>
</reference>
<dbReference type="Proteomes" id="UP001209854">
    <property type="component" value="Unassembled WGS sequence"/>
</dbReference>
<evidence type="ECO:0000313" key="2">
    <source>
        <dbReference type="EMBL" id="MCW7556045.1"/>
    </source>
</evidence>
<keyword evidence="3" id="KW-1185">Reference proteome</keyword>
<feature type="chain" id="PRO_5047176124" evidence="1">
    <location>
        <begin position="22"/>
        <end position="422"/>
    </location>
</feature>
<evidence type="ECO:0000256" key="1">
    <source>
        <dbReference type="SAM" id="SignalP"/>
    </source>
</evidence>
<comment type="caution">
    <text evidence="2">The sequence shown here is derived from an EMBL/GenBank/DDBJ whole genome shotgun (WGS) entry which is preliminary data.</text>
</comment>
<organism evidence="2 3">
    <name type="scientific">Endozoicomonas gorgoniicola</name>
    <dbReference type="NCBI Taxonomy" id="1234144"/>
    <lineage>
        <taxon>Bacteria</taxon>
        <taxon>Pseudomonadati</taxon>
        <taxon>Pseudomonadota</taxon>
        <taxon>Gammaproteobacteria</taxon>
        <taxon>Oceanospirillales</taxon>
        <taxon>Endozoicomonadaceae</taxon>
        <taxon>Endozoicomonas</taxon>
    </lineage>
</organism>
<sequence>MFCFRFVPVFLCIVFSVSVQAVRDRNSVHRAEFIKCKMLEGQQSCLPTAIVAALEGRDLLTGIMNRFQGSTPSSIYHNVNIQVRSCPYARLVVVSHYLANHLEGVLADPFRLEMLRSALASLPNAQNSIIMTALQWLDEGVSTSTRHLITRELLNDIRLGLDQMDNLEILVLLAMATRRSILVVDDRQEDTQHITIIRRSHGHLSVETQTVTNLQLNEDSVHELIRSLTFQANLHFIVSPQLMPVLPFPPITPVHVARSGESQPLHIDLNRRVVRPLVSTDGGDYSAVPVKSKNAPRLNPRSIRKVRPKWKNQDIFRQTFFRQTYSTDSFAGNVIKASFVSVLLIGATHPSVKESVKRLLWQVACREKGIRQCGVDYLNRAVDTSRYIRAEVYYRICGKISWNDCKQYYLDNYISRDDKKEE</sequence>
<name>A0ABT3N337_9GAMM</name>
<keyword evidence="1" id="KW-0732">Signal</keyword>
<feature type="signal peptide" evidence="1">
    <location>
        <begin position="1"/>
        <end position="21"/>
    </location>
</feature>
<protein>
    <submittedName>
        <fullName evidence="2">Uncharacterized protein</fullName>
    </submittedName>
</protein>
<evidence type="ECO:0000313" key="3">
    <source>
        <dbReference type="Proteomes" id="UP001209854"/>
    </source>
</evidence>
<dbReference type="EMBL" id="JAPFCC010000001">
    <property type="protein sequence ID" value="MCW7556045.1"/>
    <property type="molecule type" value="Genomic_DNA"/>
</dbReference>